<keyword evidence="2" id="KW-0456">Lyase</keyword>
<name>A0A645ERP2_9ZZZZ</name>
<sequence>MRITDKDTAVLVVDFQEKLIPAMNEKEELIKTSGVFLTGIKELEIPMVVTQQYTKGLGATIPEIAECIGDYKAYDKLTFSGCGTEEIYSAIKALGKKNILVCGTEAHVCVLQSAIDLKTEGYNVFLVEDCIGSRKLSDKNNAIKRAMGEGILITCCESALFELTAAAGTPHFKAISKIVK</sequence>
<dbReference type="Pfam" id="PF00857">
    <property type="entry name" value="Isochorismatase"/>
    <property type="match status" value="1"/>
</dbReference>
<dbReference type="GO" id="GO:0016787">
    <property type="term" value="F:hydrolase activity"/>
    <property type="evidence" value="ECO:0007669"/>
    <property type="project" value="UniProtKB-KW"/>
</dbReference>
<comment type="caution">
    <text evidence="2">The sequence shown here is derived from an EMBL/GenBank/DDBJ whole genome shotgun (WGS) entry which is preliminary data.</text>
</comment>
<dbReference type="EMBL" id="VSSQ01049777">
    <property type="protein sequence ID" value="MPN03859.1"/>
    <property type="molecule type" value="Genomic_DNA"/>
</dbReference>
<dbReference type="PANTHER" id="PTHR14119:SF3">
    <property type="entry name" value="ISOCHORISMATASE DOMAIN-CONTAINING PROTEIN 2"/>
    <property type="match status" value="1"/>
</dbReference>
<protein>
    <submittedName>
        <fullName evidence="2">Putative hydrolase YcaC</fullName>
        <ecNumber evidence="2">4.-.-.-</ecNumber>
    </submittedName>
</protein>
<accession>A0A645ERP2</accession>
<dbReference type="SUPFAM" id="SSF52499">
    <property type="entry name" value="Isochorismatase-like hydrolases"/>
    <property type="match status" value="1"/>
</dbReference>
<evidence type="ECO:0000259" key="1">
    <source>
        <dbReference type="Pfam" id="PF00857"/>
    </source>
</evidence>
<dbReference type="InterPro" id="IPR050993">
    <property type="entry name" value="Isochorismatase_domain"/>
</dbReference>
<reference evidence="2" key="1">
    <citation type="submission" date="2019-08" db="EMBL/GenBank/DDBJ databases">
        <authorList>
            <person name="Kucharzyk K."/>
            <person name="Murdoch R.W."/>
            <person name="Higgins S."/>
            <person name="Loffler F."/>
        </authorList>
    </citation>
    <scope>NUCLEOTIDE SEQUENCE</scope>
</reference>
<dbReference type="Gene3D" id="3.40.50.850">
    <property type="entry name" value="Isochorismatase-like"/>
    <property type="match status" value="1"/>
</dbReference>
<dbReference type="PANTHER" id="PTHR14119">
    <property type="entry name" value="HYDROLASE"/>
    <property type="match status" value="1"/>
</dbReference>
<dbReference type="GO" id="GO:0016829">
    <property type="term" value="F:lyase activity"/>
    <property type="evidence" value="ECO:0007669"/>
    <property type="project" value="UniProtKB-KW"/>
</dbReference>
<organism evidence="2">
    <name type="scientific">bioreactor metagenome</name>
    <dbReference type="NCBI Taxonomy" id="1076179"/>
    <lineage>
        <taxon>unclassified sequences</taxon>
        <taxon>metagenomes</taxon>
        <taxon>ecological metagenomes</taxon>
    </lineage>
</organism>
<proteinExistence type="predicted"/>
<dbReference type="InterPro" id="IPR000868">
    <property type="entry name" value="Isochorismatase-like_dom"/>
</dbReference>
<dbReference type="AlphaFoldDB" id="A0A645ERP2"/>
<evidence type="ECO:0000313" key="2">
    <source>
        <dbReference type="EMBL" id="MPN03859.1"/>
    </source>
</evidence>
<keyword evidence="2" id="KW-0378">Hydrolase</keyword>
<gene>
    <name evidence="2" type="primary">ycaC_4</name>
    <name evidence="2" type="ORF">SDC9_151093</name>
</gene>
<dbReference type="InterPro" id="IPR036380">
    <property type="entry name" value="Isochorismatase-like_sf"/>
</dbReference>
<dbReference type="EC" id="4.-.-.-" evidence="2"/>
<feature type="domain" description="Isochorismatase-like" evidence="1">
    <location>
        <begin position="8"/>
        <end position="150"/>
    </location>
</feature>